<dbReference type="OrthoDB" id="9794330at2"/>
<keyword evidence="6" id="KW-1185">Reference proteome</keyword>
<dbReference type="SUPFAM" id="SSF46785">
    <property type="entry name" value="Winged helix' DNA-binding domain"/>
    <property type="match status" value="1"/>
</dbReference>
<evidence type="ECO:0000313" key="6">
    <source>
        <dbReference type="Proteomes" id="UP000199334"/>
    </source>
</evidence>
<dbReference type="InterPro" id="IPR001845">
    <property type="entry name" value="HTH_ArsR_DNA-bd_dom"/>
</dbReference>
<keyword evidence="2" id="KW-0238">DNA-binding</keyword>
<dbReference type="InterPro" id="IPR036388">
    <property type="entry name" value="WH-like_DNA-bd_sf"/>
</dbReference>
<dbReference type="InterPro" id="IPR036390">
    <property type="entry name" value="WH_DNA-bd_sf"/>
</dbReference>
<reference evidence="5 6" key="1">
    <citation type="submission" date="2016-10" db="EMBL/GenBank/DDBJ databases">
        <authorList>
            <person name="de Groot N.N."/>
        </authorList>
    </citation>
    <scope>NUCLEOTIDE SEQUENCE [LARGE SCALE GENOMIC DNA]</scope>
    <source>
        <strain evidence="5 6">CGMCC 1.3442</strain>
    </source>
</reference>
<protein>
    <submittedName>
        <fullName evidence="5">ArsR family transcriptional regulator</fullName>
    </submittedName>
</protein>
<dbReference type="PROSITE" id="PS50987">
    <property type="entry name" value="HTH_ARSR_2"/>
    <property type="match status" value="1"/>
</dbReference>
<dbReference type="NCBIfam" id="NF033788">
    <property type="entry name" value="HTH_metalloreg"/>
    <property type="match status" value="1"/>
</dbReference>
<dbReference type="EMBL" id="FNIG01000001">
    <property type="protein sequence ID" value="SDM85601.1"/>
    <property type="molecule type" value="Genomic_DNA"/>
</dbReference>
<dbReference type="STRING" id="237069.SAMN05216498_0806"/>
<dbReference type="Pfam" id="PF12840">
    <property type="entry name" value="HTH_20"/>
    <property type="match status" value="1"/>
</dbReference>
<dbReference type="Gene3D" id="1.10.10.10">
    <property type="entry name" value="Winged helix-like DNA-binding domain superfamily/Winged helix DNA-binding domain"/>
    <property type="match status" value="1"/>
</dbReference>
<sequence length="109" mass="12499">MSKYKNDYSKQFSEMFKALSNEHRLEIFLYLAKNCFPGELSTDKEMRASVGKLGEGLGIAPSTISHHLKELRQSGLIRMERKGKTIECWIEPDTLEDLIQFFQQAKGGK</sequence>
<keyword evidence="3" id="KW-0804">Transcription</keyword>
<dbReference type="GO" id="GO:0003677">
    <property type="term" value="F:DNA binding"/>
    <property type="evidence" value="ECO:0007669"/>
    <property type="project" value="UniProtKB-KW"/>
</dbReference>
<evidence type="ECO:0000256" key="1">
    <source>
        <dbReference type="ARBA" id="ARBA00023015"/>
    </source>
</evidence>
<dbReference type="PANTHER" id="PTHR43132">
    <property type="entry name" value="ARSENICAL RESISTANCE OPERON REPRESSOR ARSR-RELATED"/>
    <property type="match status" value="1"/>
</dbReference>
<dbReference type="CDD" id="cd00090">
    <property type="entry name" value="HTH_ARSR"/>
    <property type="match status" value="1"/>
</dbReference>
<evidence type="ECO:0000259" key="4">
    <source>
        <dbReference type="PROSITE" id="PS50987"/>
    </source>
</evidence>
<dbReference type="SMART" id="SM00418">
    <property type="entry name" value="HTH_ARSR"/>
    <property type="match status" value="1"/>
</dbReference>
<gene>
    <name evidence="5" type="ORF">SAMN05216498_0806</name>
</gene>
<organism evidence="5 6">
    <name type="scientific">Tenuibacillus multivorans</name>
    <dbReference type="NCBI Taxonomy" id="237069"/>
    <lineage>
        <taxon>Bacteria</taxon>
        <taxon>Bacillati</taxon>
        <taxon>Bacillota</taxon>
        <taxon>Bacilli</taxon>
        <taxon>Bacillales</taxon>
        <taxon>Bacillaceae</taxon>
        <taxon>Tenuibacillus</taxon>
    </lineage>
</organism>
<keyword evidence="1" id="KW-0805">Transcription regulation</keyword>
<evidence type="ECO:0000256" key="3">
    <source>
        <dbReference type="ARBA" id="ARBA00023163"/>
    </source>
</evidence>
<dbReference type="InterPro" id="IPR011991">
    <property type="entry name" value="ArsR-like_HTH"/>
</dbReference>
<proteinExistence type="predicted"/>
<dbReference type="Proteomes" id="UP000199334">
    <property type="component" value="Unassembled WGS sequence"/>
</dbReference>
<dbReference type="AlphaFoldDB" id="A0A1G9WN28"/>
<evidence type="ECO:0000256" key="2">
    <source>
        <dbReference type="ARBA" id="ARBA00023125"/>
    </source>
</evidence>
<evidence type="ECO:0000313" key="5">
    <source>
        <dbReference type="EMBL" id="SDM85601.1"/>
    </source>
</evidence>
<accession>A0A1G9WN28</accession>
<dbReference type="InterPro" id="IPR051011">
    <property type="entry name" value="Metal_resp_trans_reg"/>
</dbReference>
<dbReference type="PANTHER" id="PTHR43132:SF2">
    <property type="entry name" value="ARSENICAL RESISTANCE OPERON REPRESSOR ARSR-RELATED"/>
    <property type="match status" value="1"/>
</dbReference>
<feature type="domain" description="HTH arsR-type" evidence="4">
    <location>
        <begin position="4"/>
        <end position="109"/>
    </location>
</feature>
<name>A0A1G9WN28_9BACI</name>
<dbReference type="RefSeq" id="WP_093855316.1">
    <property type="nucleotide sequence ID" value="NZ_BJVZ01000018.1"/>
</dbReference>
<dbReference type="GO" id="GO:0003700">
    <property type="term" value="F:DNA-binding transcription factor activity"/>
    <property type="evidence" value="ECO:0007669"/>
    <property type="project" value="InterPro"/>
</dbReference>